<dbReference type="InterPro" id="IPR001128">
    <property type="entry name" value="Cyt_P450"/>
</dbReference>
<evidence type="ECO:0000256" key="1">
    <source>
        <dbReference type="ARBA" id="ARBA00001971"/>
    </source>
</evidence>
<gene>
    <name evidence="17" type="ORF">J5N97_026449</name>
</gene>
<comment type="subcellular location">
    <subcellularLocation>
        <location evidence="2">Membrane</location>
        <topology evidence="2">Single-pass membrane protein</topology>
    </subcellularLocation>
</comment>
<evidence type="ECO:0000256" key="6">
    <source>
        <dbReference type="ARBA" id="ARBA00022692"/>
    </source>
</evidence>
<reference evidence="17" key="2">
    <citation type="journal article" date="2022" name="Hortic Res">
        <title>The genome of Dioscorea zingiberensis sheds light on the biosynthesis, origin and evolution of the medicinally important diosgenin saponins.</title>
        <authorList>
            <person name="Li Y."/>
            <person name="Tan C."/>
            <person name="Li Z."/>
            <person name="Guo J."/>
            <person name="Li S."/>
            <person name="Chen X."/>
            <person name="Wang C."/>
            <person name="Dai X."/>
            <person name="Yang H."/>
            <person name="Song W."/>
            <person name="Hou L."/>
            <person name="Xu J."/>
            <person name="Tong Z."/>
            <person name="Xu A."/>
            <person name="Yuan X."/>
            <person name="Wang W."/>
            <person name="Yang Q."/>
            <person name="Chen L."/>
            <person name="Sun Z."/>
            <person name="Wang K."/>
            <person name="Pan B."/>
            <person name="Chen J."/>
            <person name="Bao Y."/>
            <person name="Liu F."/>
            <person name="Qi X."/>
            <person name="Gang D.R."/>
            <person name="Wen J."/>
            <person name="Li J."/>
        </authorList>
    </citation>
    <scope>NUCLEOTIDE SEQUENCE</scope>
    <source>
        <strain evidence="17">Dzin_1.0</strain>
    </source>
</reference>
<keyword evidence="11 15" id="KW-0503">Monooxygenase</keyword>
<protein>
    <submittedName>
        <fullName evidence="17">Uncharacterized protein</fullName>
    </submittedName>
</protein>
<evidence type="ECO:0000256" key="9">
    <source>
        <dbReference type="ARBA" id="ARBA00023002"/>
    </source>
</evidence>
<dbReference type="SUPFAM" id="SSF48264">
    <property type="entry name" value="Cytochrome P450"/>
    <property type="match status" value="1"/>
</dbReference>
<keyword evidence="12 16" id="KW-0472">Membrane</keyword>
<dbReference type="AlphaFoldDB" id="A0A9D5H6P0"/>
<feature type="binding site" description="axial binding residue" evidence="14">
    <location>
        <position position="458"/>
    </location>
    <ligand>
        <name>heme</name>
        <dbReference type="ChEBI" id="CHEBI:30413"/>
    </ligand>
    <ligandPart>
        <name>Fe</name>
        <dbReference type="ChEBI" id="CHEBI:18248"/>
    </ligandPart>
</feature>
<dbReference type="PROSITE" id="PS00086">
    <property type="entry name" value="CYTOCHROME_P450"/>
    <property type="match status" value="1"/>
</dbReference>
<evidence type="ECO:0000313" key="18">
    <source>
        <dbReference type="Proteomes" id="UP001085076"/>
    </source>
</evidence>
<proteinExistence type="inferred from homology"/>
<dbReference type="InterPro" id="IPR036396">
    <property type="entry name" value="Cyt_P450_sf"/>
</dbReference>
<reference evidence="17" key="1">
    <citation type="submission" date="2021-03" db="EMBL/GenBank/DDBJ databases">
        <authorList>
            <person name="Li Z."/>
            <person name="Yang C."/>
        </authorList>
    </citation>
    <scope>NUCLEOTIDE SEQUENCE</scope>
    <source>
        <strain evidence="17">Dzin_1.0</strain>
        <tissue evidence="17">Leaf</tissue>
    </source>
</reference>
<evidence type="ECO:0000256" key="7">
    <source>
        <dbReference type="ARBA" id="ARBA00022723"/>
    </source>
</evidence>
<evidence type="ECO:0000256" key="10">
    <source>
        <dbReference type="ARBA" id="ARBA00023004"/>
    </source>
</evidence>
<dbReference type="PANTHER" id="PTHR47944">
    <property type="entry name" value="CYTOCHROME P450 98A9"/>
    <property type="match status" value="1"/>
</dbReference>
<dbReference type="GO" id="GO:0009813">
    <property type="term" value="P:flavonoid biosynthetic process"/>
    <property type="evidence" value="ECO:0007669"/>
    <property type="project" value="UniProtKB-KW"/>
</dbReference>
<accession>A0A9D5H6P0</accession>
<comment type="cofactor">
    <cofactor evidence="1 14">
        <name>heme</name>
        <dbReference type="ChEBI" id="CHEBI:30413"/>
    </cofactor>
</comment>
<dbReference type="OrthoDB" id="1103324at2759"/>
<keyword evidence="6 16" id="KW-0812">Transmembrane</keyword>
<dbReference type="FunFam" id="1.10.630.10:FF:000019">
    <property type="entry name" value="Cytochrome P450 family protein"/>
    <property type="match status" value="1"/>
</dbReference>
<comment type="pathway">
    <text evidence="3">Secondary metabolite biosynthesis; flavonoid biosynthesis.</text>
</comment>
<dbReference type="PRINTS" id="PR00463">
    <property type="entry name" value="EP450I"/>
</dbReference>
<evidence type="ECO:0000256" key="15">
    <source>
        <dbReference type="RuleBase" id="RU000461"/>
    </source>
</evidence>
<evidence type="ECO:0000256" key="4">
    <source>
        <dbReference type="ARBA" id="ARBA00010617"/>
    </source>
</evidence>
<evidence type="ECO:0000256" key="5">
    <source>
        <dbReference type="ARBA" id="ARBA00022617"/>
    </source>
</evidence>
<dbReference type="EMBL" id="JAGGNH010000008">
    <property type="protein sequence ID" value="KAJ0965311.1"/>
    <property type="molecule type" value="Genomic_DNA"/>
</dbReference>
<comment type="caution">
    <text evidence="17">The sequence shown here is derived from an EMBL/GenBank/DDBJ whole genome shotgun (WGS) entry which is preliminary data.</text>
</comment>
<dbReference type="PANTHER" id="PTHR47944:SF17">
    <property type="entry name" value="3,9-DIHYDROXYPTEROCARPAN 6A-MONOOXYGENASE"/>
    <property type="match status" value="1"/>
</dbReference>
<dbReference type="GO" id="GO:0005506">
    <property type="term" value="F:iron ion binding"/>
    <property type="evidence" value="ECO:0007669"/>
    <property type="project" value="InterPro"/>
</dbReference>
<evidence type="ECO:0000256" key="14">
    <source>
        <dbReference type="PIRSR" id="PIRSR602401-1"/>
    </source>
</evidence>
<evidence type="ECO:0000256" key="3">
    <source>
        <dbReference type="ARBA" id="ARBA00004966"/>
    </source>
</evidence>
<keyword evidence="13" id="KW-0284">Flavonoid biosynthesis</keyword>
<evidence type="ECO:0000256" key="12">
    <source>
        <dbReference type="ARBA" id="ARBA00023136"/>
    </source>
</evidence>
<dbReference type="PRINTS" id="PR00385">
    <property type="entry name" value="P450"/>
</dbReference>
<keyword evidence="8 16" id="KW-1133">Transmembrane helix</keyword>
<sequence>MEVPVMVLYSILSVATLVYLLFILHSNLSKNKARLPPGPPAIPIIGHLHLLRPPPHQSFHKLAERYGPLMHLRLGSVQAIVVSSPDMAREVLKTHDADFANRPQTLASRRFAYDSAGFAFAPVGPYWRFIRRLCISELLGSSTLDRLLPVRRLGMHEFIQTLFEASRRREAVNVSWELVKMANATIRRSLTGSTASQEDEDQAEEAMELSKQVSELIGAFNVSDFIWVLRGWDVQGLGKRIDDVHRRFDVMMEKIISKKEDVRKRKAGGDGAMKDLVDMMLDISNDDKAEIKLTRENIKSFVLDVFTAGSDSSAATLEWALSELINHPDKLERAKSEIDEVIGKERIVEESDVCKLDYLQAIVKETLRLHPAAAIAHRTTINDVRIRDYDIPAGCYVYVNLWSIGKDPGYWEEPLEFRPERFIVGDDKKSSSGSEGGVMDFRGQYFQYLPFGSGRRVCPGINLALNTVQVTLAALIQCFEWKHERLDMCEGLGVVIPRANPIVCVPVARLHPFTSLEI</sequence>
<comment type="similarity">
    <text evidence="4 15">Belongs to the cytochrome P450 family.</text>
</comment>
<dbReference type="GO" id="GO:0020037">
    <property type="term" value="F:heme binding"/>
    <property type="evidence" value="ECO:0007669"/>
    <property type="project" value="InterPro"/>
</dbReference>
<evidence type="ECO:0000256" key="2">
    <source>
        <dbReference type="ARBA" id="ARBA00004167"/>
    </source>
</evidence>
<dbReference type="Proteomes" id="UP001085076">
    <property type="component" value="Miscellaneous, Linkage group lg08"/>
</dbReference>
<keyword evidence="18" id="KW-1185">Reference proteome</keyword>
<evidence type="ECO:0000256" key="8">
    <source>
        <dbReference type="ARBA" id="ARBA00022989"/>
    </source>
</evidence>
<keyword evidence="10 14" id="KW-0408">Iron</keyword>
<dbReference type="Gene3D" id="1.10.630.10">
    <property type="entry name" value="Cytochrome P450"/>
    <property type="match status" value="1"/>
</dbReference>
<evidence type="ECO:0000313" key="17">
    <source>
        <dbReference type="EMBL" id="KAJ0965311.1"/>
    </source>
</evidence>
<keyword evidence="9 15" id="KW-0560">Oxidoreductase</keyword>
<dbReference type="GO" id="GO:0004497">
    <property type="term" value="F:monooxygenase activity"/>
    <property type="evidence" value="ECO:0007669"/>
    <property type="project" value="UniProtKB-KW"/>
</dbReference>
<dbReference type="InterPro" id="IPR017972">
    <property type="entry name" value="Cyt_P450_CS"/>
</dbReference>
<feature type="transmembrane region" description="Helical" evidence="16">
    <location>
        <begin position="6"/>
        <end position="24"/>
    </location>
</feature>
<evidence type="ECO:0000256" key="13">
    <source>
        <dbReference type="ARBA" id="ARBA00023241"/>
    </source>
</evidence>
<dbReference type="GO" id="GO:0016705">
    <property type="term" value="F:oxidoreductase activity, acting on paired donors, with incorporation or reduction of molecular oxygen"/>
    <property type="evidence" value="ECO:0007669"/>
    <property type="project" value="InterPro"/>
</dbReference>
<dbReference type="InterPro" id="IPR002401">
    <property type="entry name" value="Cyt_P450_E_grp-I"/>
</dbReference>
<keyword evidence="7 14" id="KW-0479">Metal-binding</keyword>
<evidence type="ECO:0000256" key="16">
    <source>
        <dbReference type="SAM" id="Phobius"/>
    </source>
</evidence>
<dbReference type="Pfam" id="PF00067">
    <property type="entry name" value="p450"/>
    <property type="match status" value="1"/>
</dbReference>
<dbReference type="GO" id="GO:0016020">
    <property type="term" value="C:membrane"/>
    <property type="evidence" value="ECO:0007669"/>
    <property type="project" value="UniProtKB-SubCell"/>
</dbReference>
<organism evidence="17 18">
    <name type="scientific">Dioscorea zingiberensis</name>
    <dbReference type="NCBI Taxonomy" id="325984"/>
    <lineage>
        <taxon>Eukaryota</taxon>
        <taxon>Viridiplantae</taxon>
        <taxon>Streptophyta</taxon>
        <taxon>Embryophyta</taxon>
        <taxon>Tracheophyta</taxon>
        <taxon>Spermatophyta</taxon>
        <taxon>Magnoliopsida</taxon>
        <taxon>Liliopsida</taxon>
        <taxon>Dioscoreales</taxon>
        <taxon>Dioscoreaceae</taxon>
        <taxon>Dioscorea</taxon>
    </lineage>
</organism>
<name>A0A9D5H6P0_9LILI</name>
<keyword evidence="5 14" id="KW-0349">Heme</keyword>
<evidence type="ECO:0000256" key="11">
    <source>
        <dbReference type="ARBA" id="ARBA00023033"/>
    </source>
</evidence>